<evidence type="ECO:0000313" key="2">
    <source>
        <dbReference type="Proteomes" id="UP001432322"/>
    </source>
</evidence>
<keyword evidence="2" id="KW-1185">Reference proteome</keyword>
<accession>A0AAV5V7A6</accession>
<dbReference type="EMBL" id="BTSY01000002">
    <property type="protein sequence ID" value="GMT14612.1"/>
    <property type="molecule type" value="Genomic_DNA"/>
</dbReference>
<dbReference type="Proteomes" id="UP001432322">
    <property type="component" value="Unassembled WGS sequence"/>
</dbReference>
<dbReference type="AlphaFoldDB" id="A0AAV5V7A6"/>
<protein>
    <submittedName>
        <fullName evidence="1">Uncharacterized protein</fullName>
    </submittedName>
</protein>
<comment type="caution">
    <text evidence="1">The sequence shown here is derived from an EMBL/GenBank/DDBJ whole genome shotgun (WGS) entry which is preliminary data.</text>
</comment>
<gene>
    <name evidence="1" type="ORF">PFISCL1PPCAC_5909</name>
</gene>
<sequence>FNFRISITPYSNILQNDEVPAFRRLLFLQNPKICTVSFSMDYWKKCRRLQINHRLWEINVVLQFPSIDQILLVQVGDDLL</sequence>
<proteinExistence type="predicted"/>
<evidence type="ECO:0000313" key="1">
    <source>
        <dbReference type="EMBL" id="GMT14612.1"/>
    </source>
</evidence>
<name>A0AAV5V7A6_9BILA</name>
<organism evidence="1 2">
    <name type="scientific">Pristionchus fissidentatus</name>
    <dbReference type="NCBI Taxonomy" id="1538716"/>
    <lineage>
        <taxon>Eukaryota</taxon>
        <taxon>Metazoa</taxon>
        <taxon>Ecdysozoa</taxon>
        <taxon>Nematoda</taxon>
        <taxon>Chromadorea</taxon>
        <taxon>Rhabditida</taxon>
        <taxon>Rhabditina</taxon>
        <taxon>Diplogasteromorpha</taxon>
        <taxon>Diplogasteroidea</taxon>
        <taxon>Neodiplogasteridae</taxon>
        <taxon>Pristionchus</taxon>
    </lineage>
</organism>
<reference evidence="1" key="1">
    <citation type="submission" date="2023-10" db="EMBL/GenBank/DDBJ databases">
        <title>Genome assembly of Pristionchus species.</title>
        <authorList>
            <person name="Yoshida K."/>
            <person name="Sommer R.J."/>
        </authorList>
    </citation>
    <scope>NUCLEOTIDE SEQUENCE</scope>
    <source>
        <strain evidence="1">RS5133</strain>
    </source>
</reference>
<feature type="non-terminal residue" evidence="1">
    <location>
        <position position="1"/>
    </location>
</feature>